<dbReference type="InterPro" id="IPR016181">
    <property type="entry name" value="Acyl_CoA_acyltransferase"/>
</dbReference>
<keyword evidence="1 5" id="KW-0808">Transferase</keyword>
<sequence length="181" mass="20767">MIREATIEDASSIAAISLEIWFGTFLQNGINAFFADYVLQRYTPDRYKEILSRDNEKIWVSQNAEGIDGFIRLITASVAPVTAYSDTEISTLYVQPRHHRQGIGQRLLEAAQQFCTESGRPDIWLTVNPKNEQAIKFYKRTGFEKFGETHYRIGDQTYPNDVFRIVLAKRSSPSQSIHSRN</sequence>
<dbReference type="GO" id="GO:0016747">
    <property type="term" value="F:acyltransferase activity, transferring groups other than amino-acyl groups"/>
    <property type="evidence" value="ECO:0007669"/>
    <property type="project" value="InterPro"/>
</dbReference>
<evidence type="ECO:0000313" key="5">
    <source>
        <dbReference type="EMBL" id="QCL09565.1"/>
    </source>
</evidence>
<dbReference type="PANTHER" id="PTHR43800:SF1">
    <property type="entry name" value="PEPTIDYL-LYSINE N-ACETYLTRANSFERASE YJAB"/>
    <property type="match status" value="1"/>
</dbReference>
<geneLocation type="plasmid" evidence="4">
    <name>pC5.7c</name>
</geneLocation>
<feature type="domain" description="N-acetyltransferase" evidence="3">
    <location>
        <begin position="1"/>
        <end position="165"/>
    </location>
</feature>
<keyword evidence="5" id="KW-0614">Plasmid</keyword>
<geneLocation type="plasmid" evidence="5">
    <name>pColt5.8a</name>
</geneLocation>
<dbReference type="AlphaFoldDB" id="A0A7S5DRU1"/>
<dbReference type="RefSeq" id="WP_201009223.1">
    <property type="nucleotide sequence ID" value="NZ_MK318969.1"/>
</dbReference>
<dbReference type="InterPro" id="IPR000182">
    <property type="entry name" value="GNAT_dom"/>
</dbReference>
<protein>
    <submittedName>
        <fullName evidence="5">Acetyltransferase domain protein</fullName>
    </submittedName>
</protein>
<accession>A0A7S5DRU1</accession>
<reference evidence="5" key="1">
    <citation type="submission" date="2018-12" db="EMBL/GenBank/DDBJ databases">
        <title>Three Rhizobium rhizogenes strains isolated from the same crown gall tumor carry diverse plasmids.</title>
        <authorList>
            <person name="Pulawska J."/>
            <person name="Kuzmanovic N."/>
        </authorList>
    </citation>
    <scope>NUCLEOTIDE SEQUENCE</scope>
    <source>
        <strain evidence="4">C5.7</strain>
        <strain evidence="5">Colt5.8</strain>
        <plasmid evidence="4">pC5.7c</plasmid>
        <plasmid evidence="5">pColt5.8a</plasmid>
    </source>
</reference>
<dbReference type="EMBL" id="MK318969">
    <property type="protein sequence ID" value="QCL09395.1"/>
    <property type="molecule type" value="Genomic_DNA"/>
</dbReference>
<dbReference type="SUPFAM" id="SSF55729">
    <property type="entry name" value="Acyl-CoA N-acyltransferases (Nat)"/>
    <property type="match status" value="1"/>
</dbReference>
<dbReference type="EMBL" id="MK318971">
    <property type="protein sequence ID" value="QCL09565.1"/>
    <property type="molecule type" value="Genomic_DNA"/>
</dbReference>
<keyword evidence="2" id="KW-0012">Acyltransferase</keyword>
<gene>
    <name evidence="4" type="ORF">pC5.7c_528</name>
    <name evidence="5" type="ORF">pC5.8a_73</name>
</gene>
<dbReference type="Pfam" id="PF00583">
    <property type="entry name" value="Acetyltransf_1"/>
    <property type="match status" value="1"/>
</dbReference>
<evidence type="ECO:0000313" key="4">
    <source>
        <dbReference type="EMBL" id="QCL09395.1"/>
    </source>
</evidence>
<evidence type="ECO:0000256" key="2">
    <source>
        <dbReference type="ARBA" id="ARBA00023315"/>
    </source>
</evidence>
<dbReference type="PANTHER" id="PTHR43800">
    <property type="entry name" value="PEPTIDYL-LYSINE N-ACETYLTRANSFERASE YJAB"/>
    <property type="match status" value="1"/>
</dbReference>
<organism evidence="5">
    <name type="scientific">Rhizobium rhizogenes</name>
    <name type="common">Agrobacterium rhizogenes</name>
    <dbReference type="NCBI Taxonomy" id="359"/>
    <lineage>
        <taxon>Bacteria</taxon>
        <taxon>Pseudomonadati</taxon>
        <taxon>Pseudomonadota</taxon>
        <taxon>Alphaproteobacteria</taxon>
        <taxon>Hyphomicrobiales</taxon>
        <taxon>Rhizobiaceae</taxon>
        <taxon>Rhizobium/Agrobacterium group</taxon>
        <taxon>Rhizobium</taxon>
    </lineage>
</organism>
<name>A0A7S5DRU1_RHIRH</name>
<dbReference type="Gene3D" id="3.40.630.30">
    <property type="match status" value="1"/>
</dbReference>
<evidence type="ECO:0000259" key="3">
    <source>
        <dbReference type="PROSITE" id="PS51186"/>
    </source>
</evidence>
<dbReference type="PROSITE" id="PS51186">
    <property type="entry name" value="GNAT"/>
    <property type="match status" value="1"/>
</dbReference>
<evidence type="ECO:0000256" key="1">
    <source>
        <dbReference type="ARBA" id="ARBA00022679"/>
    </source>
</evidence>
<dbReference type="CDD" id="cd04301">
    <property type="entry name" value="NAT_SF"/>
    <property type="match status" value="1"/>
</dbReference>
<proteinExistence type="predicted"/>